<protein>
    <submittedName>
        <fullName evidence="1">Uncharacterized protein</fullName>
    </submittedName>
</protein>
<reference evidence="1" key="1">
    <citation type="journal article" date="2015" name="Nature">
        <title>Complex archaea that bridge the gap between prokaryotes and eukaryotes.</title>
        <authorList>
            <person name="Spang A."/>
            <person name="Saw J.H."/>
            <person name="Jorgensen S.L."/>
            <person name="Zaremba-Niedzwiedzka K."/>
            <person name="Martijn J."/>
            <person name="Lind A.E."/>
            <person name="van Eijk R."/>
            <person name="Schleper C."/>
            <person name="Guy L."/>
            <person name="Ettema T.J."/>
        </authorList>
    </citation>
    <scope>NUCLEOTIDE SEQUENCE</scope>
</reference>
<evidence type="ECO:0000313" key="1">
    <source>
        <dbReference type="EMBL" id="KKK48247.1"/>
    </source>
</evidence>
<organism evidence="1">
    <name type="scientific">marine sediment metagenome</name>
    <dbReference type="NCBI Taxonomy" id="412755"/>
    <lineage>
        <taxon>unclassified sequences</taxon>
        <taxon>metagenomes</taxon>
        <taxon>ecological metagenomes</taxon>
    </lineage>
</organism>
<accession>A0A0F8VV79</accession>
<proteinExistence type="predicted"/>
<dbReference type="EMBL" id="LAZR01069163">
    <property type="protein sequence ID" value="KKK48247.1"/>
    <property type="molecule type" value="Genomic_DNA"/>
</dbReference>
<dbReference type="AlphaFoldDB" id="A0A0F8VV79"/>
<feature type="non-terminal residue" evidence="1">
    <location>
        <position position="43"/>
    </location>
</feature>
<name>A0A0F8VV79_9ZZZZ</name>
<sequence length="43" mass="4887">MTDVSNFMDTKLKDVPEPQALPNGEYIFTITSYKSDKYANDKA</sequence>
<comment type="caution">
    <text evidence="1">The sequence shown here is derived from an EMBL/GenBank/DDBJ whole genome shotgun (WGS) entry which is preliminary data.</text>
</comment>
<gene>
    <name evidence="1" type="ORF">LCGC14_3147080</name>
</gene>